<keyword evidence="1" id="KW-1133">Transmembrane helix</keyword>
<protein>
    <submittedName>
        <fullName evidence="2">Uncharacterized protein</fullName>
    </submittedName>
</protein>
<feature type="transmembrane region" description="Helical" evidence="1">
    <location>
        <begin position="81"/>
        <end position="102"/>
    </location>
</feature>
<keyword evidence="1" id="KW-0812">Transmembrane</keyword>
<gene>
    <name evidence="2" type="ORF">Nans01_38010</name>
</gene>
<feature type="transmembrane region" description="Helical" evidence="1">
    <location>
        <begin position="108"/>
        <end position="128"/>
    </location>
</feature>
<feature type="transmembrane region" description="Helical" evidence="1">
    <location>
        <begin position="53"/>
        <end position="74"/>
    </location>
</feature>
<reference evidence="2" key="1">
    <citation type="submission" date="2023-02" db="EMBL/GenBank/DDBJ databases">
        <title>Nocardiopsis ansamitocini NBRC 112285.</title>
        <authorList>
            <person name="Ichikawa N."/>
            <person name="Sato H."/>
            <person name="Tonouchi N."/>
        </authorList>
    </citation>
    <scope>NUCLEOTIDE SEQUENCE</scope>
    <source>
        <strain evidence="2">NBRC 112285</strain>
    </source>
</reference>
<dbReference type="AlphaFoldDB" id="A0A9W6P8D9"/>
<comment type="caution">
    <text evidence="2">The sequence shown here is derived from an EMBL/GenBank/DDBJ whole genome shotgun (WGS) entry which is preliminary data.</text>
</comment>
<evidence type="ECO:0000313" key="2">
    <source>
        <dbReference type="EMBL" id="GLU49450.1"/>
    </source>
</evidence>
<dbReference type="EMBL" id="BSQG01000007">
    <property type="protein sequence ID" value="GLU49450.1"/>
    <property type="molecule type" value="Genomic_DNA"/>
</dbReference>
<dbReference type="RefSeq" id="WP_285760993.1">
    <property type="nucleotide sequence ID" value="NZ_BSQG01000007.1"/>
</dbReference>
<organism evidence="2 3">
    <name type="scientific">Nocardiopsis ansamitocini</name>
    <dbReference type="NCBI Taxonomy" id="1670832"/>
    <lineage>
        <taxon>Bacteria</taxon>
        <taxon>Bacillati</taxon>
        <taxon>Actinomycetota</taxon>
        <taxon>Actinomycetes</taxon>
        <taxon>Streptosporangiales</taxon>
        <taxon>Nocardiopsidaceae</taxon>
        <taxon>Nocardiopsis</taxon>
    </lineage>
</organism>
<dbReference type="Proteomes" id="UP001165092">
    <property type="component" value="Unassembled WGS sequence"/>
</dbReference>
<sequence>MSQTARTAVPARYSIPLWGLRAAVLAQTAVLVWEFVTAGRLVEQDFTALSLHAGGAIVLHVVAGLQFVAALLLWRPGRGSPLPAVVSALAFGLGFVQAYLGSHLMLELHVPVAMLLVVLVAWVLVWTWTRSAGRVSA</sequence>
<evidence type="ECO:0000313" key="3">
    <source>
        <dbReference type="Proteomes" id="UP001165092"/>
    </source>
</evidence>
<evidence type="ECO:0000256" key="1">
    <source>
        <dbReference type="SAM" id="Phobius"/>
    </source>
</evidence>
<name>A0A9W6P8D9_9ACTN</name>
<keyword evidence="1" id="KW-0472">Membrane</keyword>
<feature type="transmembrane region" description="Helical" evidence="1">
    <location>
        <begin position="12"/>
        <end position="33"/>
    </location>
</feature>
<keyword evidence="3" id="KW-1185">Reference proteome</keyword>
<proteinExistence type="predicted"/>
<accession>A0A9W6P8D9</accession>